<dbReference type="Proteomes" id="UP000230161">
    <property type="component" value="Unassembled WGS sequence"/>
</dbReference>
<evidence type="ECO:0000313" key="2">
    <source>
        <dbReference type="Proteomes" id="UP000230161"/>
    </source>
</evidence>
<gene>
    <name evidence="1" type="ORF">CLV54_1365</name>
</gene>
<protein>
    <submittedName>
        <fullName evidence="1">Uncharacterized protein</fullName>
    </submittedName>
</protein>
<proteinExistence type="predicted"/>
<keyword evidence="2" id="KW-1185">Reference proteome</keyword>
<sequence length="104" mass="11534">MSVTVPGTIPAESLRAWYDERHVDDVVLYDITAQTATSLSAVLIERQLAATDEAEREHWAARVRLVDQQQAALNPDDRAGLIAQQQAWLDEAHVLTGQDEARIA</sequence>
<name>A0A2M9C021_9MICO</name>
<evidence type="ECO:0000313" key="1">
    <source>
        <dbReference type="EMBL" id="PJJ63693.1"/>
    </source>
</evidence>
<accession>A0A2M9C021</accession>
<dbReference type="EMBL" id="PGFB01000002">
    <property type="protein sequence ID" value="PJJ63693.1"/>
    <property type="molecule type" value="Genomic_DNA"/>
</dbReference>
<comment type="caution">
    <text evidence="1">The sequence shown here is derived from an EMBL/GenBank/DDBJ whole genome shotgun (WGS) entry which is preliminary data.</text>
</comment>
<dbReference type="RefSeq" id="WP_100344161.1">
    <property type="nucleotide sequence ID" value="NZ_PGFB01000002.1"/>
</dbReference>
<organism evidence="1 2">
    <name type="scientific">Compostimonas suwonensis</name>
    <dbReference type="NCBI Taxonomy" id="1048394"/>
    <lineage>
        <taxon>Bacteria</taxon>
        <taxon>Bacillati</taxon>
        <taxon>Actinomycetota</taxon>
        <taxon>Actinomycetes</taxon>
        <taxon>Micrococcales</taxon>
        <taxon>Microbacteriaceae</taxon>
        <taxon>Compostimonas</taxon>
    </lineage>
</organism>
<dbReference type="AlphaFoldDB" id="A0A2M9C021"/>
<reference evidence="1 2" key="1">
    <citation type="submission" date="2017-11" db="EMBL/GenBank/DDBJ databases">
        <title>Genomic Encyclopedia of Archaeal and Bacterial Type Strains, Phase II (KMG-II): From Individual Species to Whole Genera.</title>
        <authorList>
            <person name="Goeker M."/>
        </authorList>
    </citation>
    <scope>NUCLEOTIDE SEQUENCE [LARGE SCALE GENOMIC DNA]</scope>
    <source>
        <strain evidence="1 2">DSM 25625</strain>
    </source>
</reference>
<dbReference type="OrthoDB" id="5117962at2"/>